<evidence type="ECO:0000313" key="3">
    <source>
        <dbReference type="Proteomes" id="UP001628193"/>
    </source>
</evidence>
<reference evidence="2 3" key="1">
    <citation type="submission" date="2024-05" db="EMBL/GenBank/DDBJ databases">
        <authorList>
            <consortium name="Candidatus Magnetaquicoccaceae bacterium FCR-1 genome sequencing consortium"/>
            <person name="Shimoshige H."/>
            <person name="Shimamura S."/>
            <person name="Taoka A."/>
            <person name="Kobayashi H."/>
            <person name="Maekawa T."/>
        </authorList>
    </citation>
    <scope>NUCLEOTIDE SEQUENCE [LARGE SCALE GENOMIC DNA]</scope>
    <source>
        <strain evidence="2 3">FCR-1</strain>
    </source>
</reference>
<dbReference type="InterPro" id="IPR055259">
    <property type="entry name" value="YkvP/CgeB_Glyco_trans-like"/>
</dbReference>
<accession>A0ABQ0CBH3</accession>
<evidence type="ECO:0000259" key="1">
    <source>
        <dbReference type="Pfam" id="PF13524"/>
    </source>
</evidence>
<keyword evidence="3" id="KW-1185">Reference proteome</keyword>
<feature type="domain" description="Spore protein YkvP/CgeB glycosyl transferase-like" evidence="1">
    <location>
        <begin position="193"/>
        <end position="340"/>
    </location>
</feature>
<comment type="caution">
    <text evidence="2">The sequence shown here is derived from an EMBL/GenBank/DDBJ whole genome shotgun (WGS) entry which is preliminary data.</text>
</comment>
<evidence type="ECO:0000313" key="2">
    <source>
        <dbReference type="EMBL" id="GAB0058232.1"/>
    </source>
</evidence>
<protein>
    <recommendedName>
        <fullName evidence="1">Spore protein YkvP/CgeB glycosyl transferase-like domain-containing protein</fullName>
    </recommendedName>
</protein>
<dbReference type="SUPFAM" id="SSF53756">
    <property type="entry name" value="UDP-Glycosyltransferase/glycogen phosphorylase"/>
    <property type="match status" value="1"/>
</dbReference>
<proteinExistence type="predicted"/>
<sequence length="348" mass="39959">MEGYSAARWMVCGDFINPTQPLAWQCASALERLGVTVLTANTEIRQPRVNQFIKKVGKSLAKPFGLKQTLSERFVRDERATIERHLQTQYDRFQPDVVLVIRGNHVAPALLTAWRKDGVKVIGWWIKDLKNLDNFLRDQPFHDLNFCIHANIRHPGIRYLPAVAVDPYRYRPLPEVTKRFDVVFVGIHTPKRREYLRALTGWHLGIVGPGWRSRFEWRDRVLFSAVQARTLYGEALNRFYNAGRIVVNINQWEANEGSGVTLRLADVPASGGCLVSEYSRGIEEMFTPGEEIVSFTSPDELRERVAFYLAHEAERRRVAQAGHARAMRLPTHMDRMRVLLEAVRNGAE</sequence>
<gene>
    <name evidence="2" type="ORF">SIID45300_02578</name>
</gene>
<dbReference type="Pfam" id="PF13524">
    <property type="entry name" value="Glyco_trans_1_2"/>
    <property type="match status" value="1"/>
</dbReference>
<dbReference type="RefSeq" id="WP_420905912.1">
    <property type="nucleotide sequence ID" value="NZ_BAAFGK010000004.1"/>
</dbReference>
<dbReference type="Gene3D" id="3.40.50.2000">
    <property type="entry name" value="Glycogen Phosphorylase B"/>
    <property type="match status" value="2"/>
</dbReference>
<name>A0ABQ0CBH3_9PROT</name>
<reference evidence="2 3" key="2">
    <citation type="submission" date="2024-09" db="EMBL/GenBank/DDBJ databases">
        <title>Draft genome sequence of Candidatus Magnetaquicoccaceae bacterium FCR-1.</title>
        <authorList>
            <person name="Shimoshige H."/>
            <person name="Shimamura S."/>
            <person name="Taoka A."/>
            <person name="Kobayashi H."/>
            <person name="Maekawa T."/>
        </authorList>
    </citation>
    <scope>NUCLEOTIDE SEQUENCE [LARGE SCALE GENOMIC DNA]</scope>
    <source>
        <strain evidence="2 3">FCR-1</strain>
    </source>
</reference>
<dbReference type="Proteomes" id="UP001628193">
    <property type="component" value="Unassembled WGS sequence"/>
</dbReference>
<organism evidence="2 3">
    <name type="scientific">Candidatus Magnetaquiglobus chichijimensis</name>
    <dbReference type="NCBI Taxonomy" id="3141448"/>
    <lineage>
        <taxon>Bacteria</taxon>
        <taxon>Pseudomonadati</taxon>
        <taxon>Pseudomonadota</taxon>
        <taxon>Magnetococcia</taxon>
        <taxon>Magnetococcales</taxon>
        <taxon>Candidatus Magnetaquicoccaceae</taxon>
        <taxon>Candidatus Magnetaquiglobus</taxon>
    </lineage>
</organism>
<dbReference type="EMBL" id="BAAFGK010000004">
    <property type="protein sequence ID" value="GAB0058232.1"/>
    <property type="molecule type" value="Genomic_DNA"/>
</dbReference>